<feature type="transmembrane region" description="Helical" evidence="1">
    <location>
        <begin position="30"/>
        <end position="49"/>
    </location>
</feature>
<protein>
    <submittedName>
        <fullName evidence="2">Uncharacterized protein</fullName>
    </submittedName>
</protein>
<feature type="transmembrane region" description="Helical" evidence="1">
    <location>
        <begin position="7"/>
        <end position="24"/>
    </location>
</feature>
<keyword evidence="1" id="KW-1133">Transmembrane helix</keyword>
<dbReference type="EMBL" id="FUYQ01000013">
    <property type="protein sequence ID" value="SKB60892.1"/>
    <property type="molecule type" value="Genomic_DNA"/>
</dbReference>
<organism evidence="2 3">
    <name type="scientific">Parabacteroides chartae</name>
    <dbReference type="NCBI Taxonomy" id="1037355"/>
    <lineage>
        <taxon>Bacteria</taxon>
        <taxon>Pseudomonadati</taxon>
        <taxon>Bacteroidota</taxon>
        <taxon>Bacteroidia</taxon>
        <taxon>Bacteroidales</taxon>
        <taxon>Tannerellaceae</taxon>
        <taxon>Parabacteroides</taxon>
    </lineage>
</organism>
<feature type="transmembrane region" description="Helical" evidence="1">
    <location>
        <begin position="61"/>
        <end position="80"/>
    </location>
</feature>
<accession>A0A1T5CN42</accession>
<feature type="transmembrane region" description="Helical" evidence="1">
    <location>
        <begin position="86"/>
        <end position="104"/>
    </location>
</feature>
<dbReference type="RefSeq" id="WP_079683500.1">
    <property type="nucleotide sequence ID" value="NZ_FUYQ01000013.1"/>
</dbReference>
<evidence type="ECO:0000256" key="1">
    <source>
        <dbReference type="SAM" id="Phobius"/>
    </source>
</evidence>
<keyword evidence="1" id="KW-0472">Membrane</keyword>
<dbReference type="AlphaFoldDB" id="A0A1T5CN42"/>
<keyword evidence="3" id="KW-1185">Reference proteome</keyword>
<reference evidence="3" key="1">
    <citation type="submission" date="2017-02" db="EMBL/GenBank/DDBJ databases">
        <authorList>
            <person name="Varghese N."/>
            <person name="Submissions S."/>
        </authorList>
    </citation>
    <scope>NUCLEOTIDE SEQUENCE [LARGE SCALE GENOMIC DNA]</scope>
    <source>
        <strain evidence="3">DSM 24967</strain>
    </source>
</reference>
<sequence>MNKQIRTTIYNFSGILVLTGTILYLTQWIYAPYVFAFGSAGICLSYLTAPYQVLDFRRRRLHRFNIFAGILMLASSAFMFKHRTEWILCLSIAALLQVYTAFVTPKEK</sequence>
<keyword evidence="1" id="KW-0812">Transmembrane</keyword>
<proteinExistence type="predicted"/>
<name>A0A1T5CN42_9BACT</name>
<evidence type="ECO:0000313" key="2">
    <source>
        <dbReference type="EMBL" id="SKB60892.1"/>
    </source>
</evidence>
<dbReference type="Proteomes" id="UP000190852">
    <property type="component" value="Unassembled WGS sequence"/>
</dbReference>
<evidence type="ECO:0000313" key="3">
    <source>
        <dbReference type="Proteomes" id="UP000190852"/>
    </source>
</evidence>
<gene>
    <name evidence="2" type="ORF">SAMN05660349_01995</name>
</gene>